<dbReference type="Proteomes" id="UP000285190">
    <property type="component" value="Unassembled WGS sequence"/>
</dbReference>
<dbReference type="AlphaFoldDB" id="A0A418WWG5"/>
<keyword evidence="1" id="KW-1133">Transmembrane helix</keyword>
<feature type="transmembrane region" description="Helical" evidence="1">
    <location>
        <begin position="60"/>
        <end position="81"/>
    </location>
</feature>
<comment type="caution">
    <text evidence="2">The sequence shown here is derived from an EMBL/GenBank/DDBJ whole genome shotgun (WGS) entry which is preliminary data.</text>
</comment>
<keyword evidence="1" id="KW-0812">Transmembrane</keyword>
<keyword evidence="3" id="KW-1185">Reference proteome</keyword>
<accession>A0A418WWG5</accession>
<dbReference type="EMBL" id="QYUN01000003">
    <property type="protein sequence ID" value="RJF96998.1"/>
    <property type="molecule type" value="Genomic_DNA"/>
</dbReference>
<sequence>MILMCLGALERVVDKVFASMHWVARKLVVALLAAFIIESVLALVVTLINTPWGSTFGPSWWLAFSRSLPAGILIGLFMTFYMKPKLDRMSKAAKSAQA</sequence>
<proteinExistence type="predicted"/>
<feature type="transmembrane region" description="Helical" evidence="1">
    <location>
        <begin position="27"/>
        <end position="48"/>
    </location>
</feature>
<protein>
    <submittedName>
        <fullName evidence="2">DUF2798 domain-containing protein</fullName>
    </submittedName>
</protein>
<keyword evidence="1" id="KW-0472">Membrane</keyword>
<organism evidence="2 3">
    <name type="scientific">Noviherbaspirillum cavernae</name>
    <dbReference type="NCBI Taxonomy" id="2320862"/>
    <lineage>
        <taxon>Bacteria</taxon>
        <taxon>Pseudomonadati</taxon>
        <taxon>Pseudomonadota</taxon>
        <taxon>Betaproteobacteria</taxon>
        <taxon>Burkholderiales</taxon>
        <taxon>Oxalobacteraceae</taxon>
        <taxon>Noviherbaspirillum</taxon>
    </lineage>
</organism>
<evidence type="ECO:0000256" key="1">
    <source>
        <dbReference type="SAM" id="Phobius"/>
    </source>
</evidence>
<evidence type="ECO:0000313" key="2">
    <source>
        <dbReference type="EMBL" id="RJF96998.1"/>
    </source>
</evidence>
<name>A0A418WWG5_9BURK</name>
<reference evidence="2 3" key="1">
    <citation type="submission" date="2018-09" db="EMBL/GenBank/DDBJ databases">
        <authorList>
            <person name="Zhu H."/>
        </authorList>
    </citation>
    <scope>NUCLEOTIDE SEQUENCE [LARGE SCALE GENOMIC DNA]</scope>
    <source>
        <strain evidence="2 3">K2R10-39</strain>
    </source>
</reference>
<evidence type="ECO:0000313" key="3">
    <source>
        <dbReference type="Proteomes" id="UP000285190"/>
    </source>
</evidence>
<gene>
    <name evidence="2" type="ORF">D3870_18740</name>
</gene>